<gene>
    <name evidence="1" type="ORF">DSCO28_19430</name>
</gene>
<evidence type="ECO:0000313" key="2">
    <source>
        <dbReference type="Proteomes" id="UP000425960"/>
    </source>
</evidence>
<name>A0A5K7ZMJ8_9BACT</name>
<dbReference type="AlphaFoldDB" id="A0A5K7ZMJ8"/>
<organism evidence="1 2">
    <name type="scientific">Desulfosarcina ovata subsp. sediminis</name>
    <dbReference type="NCBI Taxonomy" id="885957"/>
    <lineage>
        <taxon>Bacteria</taxon>
        <taxon>Pseudomonadati</taxon>
        <taxon>Thermodesulfobacteriota</taxon>
        <taxon>Desulfobacteria</taxon>
        <taxon>Desulfobacterales</taxon>
        <taxon>Desulfosarcinaceae</taxon>
        <taxon>Desulfosarcina</taxon>
    </lineage>
</organism>
<dbReference type="Proteomes" id="UP000425960">
    <property type="component" value="Chromosome"/>
</dbReference>
<sequence length="106" mass="11624">MGKGAVEIFRFRLDCIPGDLSFVQFAGVMHQGVVSVLADVVDNRFDAFNKMRNVRFGAGKQLPAIGGRQPGIIIKSDWFTHILPLSQTTVCWSALMLSLQPGSSAW</sequence>
<dbReference type="EMBL" id="AP021876">
    <property type="protein sequence ID" value="BBO81377.1"/>
    <property type="molecule type" value="Genomic_DNA"/>
</dbReference>
<dbReference type="KEGG" id="dov:DSCO28_19430"/>
<protein>
    <submittedName>
        <fullName evidence="1">Uncharacterized protein</fullName>
    </submittedName>
</protein>
<accession>A0A5K7ZMJ8</accession>
<evidence type="ECO:0000313" key="1">
    <source>
        <dbReference type="EMBL" id="BBO81377.1"/>
    </source>
</evidence>
<proteinExistence type="predicted"/>
<reference evidence="1 2" key="1">
    <citation type="submission" date="2019-11" db="EMBL/GenBank/DDBJ databases">
        <title>Comparative genomics of hydrocarbon-degrading Desulfosarcina strains.</title>
        <authorList>
            <person name="Watanabe M."/>
            <person name="Kojima H."/>
            <person name="Fukui M."/>
        </authorList>
    </citation>
    <scope>NUCLEOTIDE SEQUENCE [LARGE SCALE GENOMIC DNA]</scope>
    <source>
        <strain evidence="1 2">28bB2T</strain>
    </source>
</reference>